<dbReference type="EMBL" id="ML987202">
    <property type="protein sequence ID" value="KAF2244826.1"/>
    <property type="molecule type" value="Genomic_DNA"/>
</dbReference>
<dbReference type="Pfam" id="PF26639">
    <property type="entry name" value="Het-6_barrel"/>
    <property type="match status" value="1"/>
</dbReference>
<feature type="domain" description="Heterokaryon incompatibility" evidence="1">
    <location>
        <begin position="147"/>
        <end position="324"/>
    </location>
</feature>
<sequence length="816" mass="91408">MNSISLRRALRSLTISTPSLLQTFYRRRKSPVLAVRMGSTRSSSRRPLYQPLNVTRNEVRLLSFVFPDDGGELSPDDTLTVTMEHHSLDDYTAEYRQYLSQVNPGTSNVQLYRAWSHHVDSKISDTDRPLYEKTCYKYLARFAWGEYSALSYTWGSPTPARNIVIDSRLVEVGPNLEAALRTLHGYTQRLHGLKLWVDAICINQADEEEKAIQVKRMKDIYSNSAVTRIWLGESDEDTAPFFSFLGYCHDTIVSAVERDDDSITDSFFGDPASGASVARPFPDDVHGSDDSFELTPAQNRELVNLAVAHILKKPYWTRAWIIQELAVSAPWAAIHCGPHILPWMHLANVVRYLYRHPEVLPELLLNVQNPEIAAAHHLVHSMQRWQHDAHEAQQGENGQGLPPIIYDWVYLGLTANATLPLDKVYALLGLMPSTIADYIVPDYSADPLDVYARFTGAVLCETGNLNLICNPDPYRPEGFPSWAINLNAPFNRPAGATAVNEVLHSASASLKASARLSSDGKVLYCQGFRVDRIDGIGAYVNQRILAQDGMKYLVEEGGMVTMQGEVPQRFSGYCGQNDPPAHVAANVAPEAQVIIQPRRKDHAYTDEKELRYALASVLLHNDGRDTKHIMANLRALTTQLEGRGLGDMPRREEEILWVPWFETEHLEDPMFVKMKEKGWDPVLDSDYFGAFHTFREANAQFNIFGRSFQSFFPGKVDDVPEYESGINAAISQAACIQLQGRKLITTSNGLLGSVSTMGESGNDLYILRGCSVPLVLRPKNDNFEVVGAAYVHGLMDGEAVDLVEKGVYRWGEIRLC</sequence>
<gene>
    <name evidence="2" type="ORF">BU26DRAFT_87212</name>
</gene>
<protein>
    <submittedName>
        <fullName evidence="2">HET-domain-containing protein</fullName>
    </submittedName>
</protein>
<evidence type="ECO:0000313" key="2">
    <source>
        <dbReference type="EMBL" id="KAF2244826.1"/>
    </source>
</evidence>
<dbReference type="AlphaFoldDB" id="A0A6A6I3G4"/>
<dbReference type="Proteomes" id="UP000800094">
    <property type="component" value="Unassembled WGS sequence"/>
</dbReference>
<organism evidence="2 3">
    <name type="scientific">Trematosphaeria pertusa</name>
    <dbReference type="NCBI Taxonomy" id="390896"/>
    <lineage>
        <taxon>Eukaryota</taxon>
        <taxon>Fungi</taxon>
        <taxon>Dikarya</taxon>
        <taxon>Ascomycota</taxon>
        <taxon>Pezizomycotina</taxon>
        <taxon>Dothideomycetes</taxon>
        <taxon>Pleosporomycetidae</taxon>
        <taxon>Pleosporales</taxon>
        <taxon>Massarineae</taxon>
        <taxon>Trematosphaeriaceae</taxon>
        <taxon>Trematosphaeria</taxon>
    </lineage>
</organism>
<dbReference type="RefSeq" id="XP_033679830.1">
    <property type="nucleotide sequence ID" value="XM_033836430.1"/>
</dbReference>
<dbReference type="OrthoDB" id="4850726at2759"/>
<dbReference type="InterPro" id="IPR052895">
    <property type="entry name" value="HetReg/Transcr_Mod"/>
</dbReference>
<name>A0A6A6I3G4_9PLEO</name>
<proteinExistence type="predicted"/>
<dbReference type="Pfam" id="PF06985">
    <property type="entry name" value="HET"/>
    <property type="match status" value="1"/>
</dbReference>
<evidence type="ECO:0000313" key="3">
    <source>
        <dbReference type="Proteomes" id="UP000800094"/>
    </source>
</evidence>
<keyword evidence="3" id="KW-1185">Reference proteome</keyword>
<dbReference type="GeneID" id="54589760"/>
<accession>A0A6A6I3G4</accession>
<dbReference type="PANTHER" id="PTHR24148:SF64">
    <property type="entry name" value="HETEROKARYON INCOMPATIBILITY DOMAIN-CONTAINING PROTEIN"/>
    <property type="match status" value="1"/>
</dbReference>
<reference evidence="2" key="1">
    <citation type="journal article" date="2020" name="Stud. Mycol.">
        <title>101 Dothideomycetes genomes: a test case for predicting lifestyles and emergence of pathogens.</title>
        <authorList>
            <person name="Haridas S."/>
            <person name="Albert R."/>
            <person name="Binder M."/>
            <person name="Bloem J."/>
            <person name="Labutti K."/>
            <person name="Salamov A."/>
            <person name="Andreopoulos B."/>
            <person name="Baker S."/>
            <person name="Barry K."/>
            <person name="Bills G."/>
            <person name="Bluhm B."/>
            <person name="Cannon C."/>
            <person name="Castanera R."/>
            <person name="Culley D."/>
            <person name="Daum C."/>
            <person name="Ezra D."/>
            <person name="Gonzalez J."/>
            <person name="Henrissat B."/>
            <person name="Kuo A."/>
            <person name="Liang C."/>
            <person name="Lipzen A."/>
            <person name="Lutzoni F."/>
            <person name="Magnuson J."/>
            <person name="Mondo S."/>
            <person name="Nolan M."/>
            <person name="Ohm R."/>
            <person name="Pangilinan J."/>
            <person name="Park H.-J."/>
            <person name="Ramirez L."/>
            <person name="Alfaro M."/>
            <person name="Sun H."/>
            <person name="Tritt A."/>
            <person name="Yoshinaga Y."/>
            <person name="Zwiers L.-H."/>
            <person name="Turgeon B."/>
            <person name="Goodwin S."/>
            <person name="Spatafora J."/>
            <person name="Crous P."/>
            <person name="Grigoriev I."/>
        </authorList>
    </citation>
    <scope>NUCLEOTIDE SEQUENCE</scope>
    <source>
        <strain evidence="2">CBS 122368</strain>
    </source>
</reference>
<dbReference type="InterPro" id="IPR010730">
    <property type="entry name" value="HET"/>
</dbReference>
<dbReference type="PANTHER" id="PTHR24148">
    <property type="entry name" value="ANKYRIN REPEAT DOMAIN-CONTAINING PROTEIN 39 HOMOLOG-RELATED"/>
    <property type="match status" value="1"/>
</dbReference>
<evidence type="ECO:0000259" key="1">
    <source>
        <dbReference type="Pfam" id="PF06985"/>
    </source>
</evidence>